<dbReference type="InterPro" id="IPR036388">
    <property type="entry name" value="WH-like_DNA-bd_sf"/>
</dbReference>
<protein>
    <submittedName>
        <fullName evidence="2">MarR family transcriptional regulator</fullName>
    </submittedName>
</protein>
<dbReference type="InterPro" id="IPR000835">
    <property type="entry name" value="HTH_MarR-typ"/>
</dbReference>
<evidence type="ECO:0000313" key="3">
    <source>
        <dbReference type="Proteomes" id="UP000053060"/>
    </source>
</evidence>
<evidence type="ECO:0000259" key="1">
    <source>
        <dbReference type="PROSITE" id="PS50995"/>
    </source>
</evidence>
<dbReference type="Proteomes" id="UP000053060">
    <property type="component" value="Unassembled WGS sequence"/>
</dbReference>
<evidence type="ECO:0000313" key="2">
    <source>
        <dbReference type="EMBL" id="KSZ59974.1"/>
    </source>
</evidence>
<dbReference type="Pfam" id="PF12802">
    <property type="entry name" value="MarR_2"/>
    <property type="match status" value="1"/>
</dbReference>
<reference evidence="2 3" key="2">
    <citation type="journal article" date="2016" name="Genome Announc.">
        <title>Draft Genome Sequence of a Versatile Hydrocarbon-Degrading Bacterium, Rhodococcus pyridinivorans Strain KG-16, Collected from Oil Fields in India.</title>
        <authorList>
            <person name="Aggarwal R.K."/>
            <person name="Dawar C."/>
            <person name="Phanindranath R."/>
            <person name="Mutnuri L."/>
            <person name="Dayal A.M."/>
        </authorList>
    </citation>
    <scope>NUCLEOTIDE SEQUENCE [LARGE SCALE GENOMIC DNA]</scope>
    <source>
        <strain evidence="2 3">KG-16</strain>
    </source>
</reference>
<dbReference type="GO" id="GO:0003700">
    <property type="term" value="F:DNA-binding transcription factor activity"/>
    <property type="evidence" value="ECO:0007669"/>
    <property type="project" value="InterPro"/>
</dbReference>
<dbReference type="SUPFAM" id="SSF46785">
    <property type="entry name" value="Winged helix' DNA-binding domain"/>
    <property type="match status" value="1"/>
</dbReference>
<sequence>MSATHDAAGPDRLGHLPSYLMTQAARHVHRVVFDRLDSADARGHHYRILAALEEYGPSSQIDLARRCGLDRSDVAAAVDALVDRRFVVRAADPTDRRRNIITLPQRGRRRLFDLDRMLTAAQDEAFAPLDAAERAQLTAMLTRIVEYHTRPAPISAQQS</sequence>
<dbReference type="InterPro" id="IPR039422">
    <property type="entry name" value="MarR/SlyA-like"/>
</dbReference>
<dbReference type="Gene3D" id="1.10.10.10">
    <property type="entry name" value="Winged helix-like DNA-binding domain superfamily/Winged helix DNA-binding domain"/>
    <property type="match status" value="1"/>
</dbReference>
<reference evidence="3" key="1">
    <citation type="submission" date="2015-01" db="EMBL/GenBank/DDBJ databases">
        <title>Draft genome sequence of Rhodococcus pyridinivorans strain KG-16, a hydrocarbon-degrading bacterium.</title>
        <authorList>
            <person name="Aggarwal R.K."/>
            <person name="Dawar C."/>
        </authorList>
    </citation>
    <scope>NUCLEOTIDE SEQUENCE [LARGE SCALE GENOMIC DNA]</scope>
    <source>
        <strain evidence="3">KG-16</strain>
    </source>
</reference>
<dbReference type="PANTHER" id="PTHR33164">
    <property type="entry name" value="TRANSCRIPTIONAL REGULATOR, MARR FAMILY"/>
    <property type="match status" value="1"/>
</dbReference>
<accession>A0A0V9UPN7</accession>
<proteinExistence type="predicted"/>
<dbReference type="AlphaFoldDB" id="A0A0V9UPN7"/>
<dbReference type="EMBL" id="AZXY01000001">
    <property type="protein sequence ID" value="KSZ59974.1"/>
    <property type="molecule type" value="Genomic_DNA"/>
</dbReference>
<name>A0A0V9UPN7_9NOCA</name>
<organism evidence="2 3">
    <name type="scientific">Rhodococcus pyridinivorans KG-16</name>
    <dbReference type="NCBI Taxonomy" id="1441730"/>
    <lineage>
        <taxon>Bacteria</taxon>
        <taxon>Bacillati</taxon>
        <taxon>Actinomycetota</taxon>
        <taxon>Actinomycetes</taxon>
        <taxon>Mycobacteriales</taxon>
        <taxon>Nocardiaceae</taxon>
        <taxon>Rhodococcus</taxon>
    </lineage>
</organism>
<dbReference type="InterPro" id="IPR036390">
    <property type="entry name" value="WH_DNA-bd_sf"/>
</dbReference>
<feature type="domain" description="HTH marR-type" evidence="1">
    <location>
        <begin position="14"/>
        <end position="146"/>
    </location>
</feature>
<dbReference type="GO" id="GO:0006950">
    <property type="term" value="P:response to stress"/>
    <property type="evidence" value="ECO:0007669"/>
    <property type="project" value="TreeGrafter"/>
</dbReference>
<dbReference type="PATRIC" id="fig|1441730.3.peg.56"/>
<dbReference type="SMART" id="SM00347">
    <property type="entry name" value="HTH_MARR"/>
    <property type="match status" value="1"/>
</dbReference>
<comment type="caution">
    <text evidence="2">The sequence shown here is derived from an EMBL/GenBank/DDBJ whole genome shotgun (WGS) entry which is preliminary data.</text>
</comment>
<dbReference type="PANTHER" id="PTHR33164:SF43">
    <property type="entry name" value="HTH-TYPE TRANSCRIPTIONAL REPRESSOR YETL"/>
    <property type="match status" value="1"/>
</dbReference>
<dbReference type="PROSITE" id="PS50995">
    <property type="entry name" value="HTH_MARR_2"/>
    <property type="match status" value="1"/>
</dbReference>
<gene>
    <name evidence="2" type="ORF">Z045_00235</name>
</gene>
<dbReference type="PRINTS" id="PR00598">
    <property type="entry name" value="HTHMARR"/>
</dbReference>
<dbReference type="RefSeq" id="WP_060650103.1">
    <property type="nucleotide sequence ID" value="NZ_AZXY01000001.1"/>
</dbReference>